<dbReference type="GO" id="GO:0003677">
    <property type="term" value="F:DNA binding"/>
    <property type="evidence" value="ECO:0007669"/>
    <property type="project" value="UniProtKB-KW"/>
</dbReference>
<keyword evidence="1" id="KW-0805">Transcription regulation</keyword>
<dbReference type="CDD" id="cd01392">
    <property type="entry name" value="HTH_LacI"/>
    <property type="match status" value="1"/>
</dbReference>
<dbReference type="Proteomes" id="UP001500621">
    <property type="component" value="Unassembled WGS sequence"/>
</dbReference>
<dbReference type="RefSeq" id="WP_345264571.1">
    <property type="nucleotide sequence ID" value="NZ_BAABIM010000002.1"/>
</dbReference>
<comment type="caution">
    <text evidence="5">The sequence shown here is derived from an EMBL/GenBank/DDBJ whole genome shotgun (WGS) entry which is preliminary data.</text>
</comment>
<proteinExistence type="predicted"/>
<dbReference type="EMBL" id="BAABIM010000002">
    <property type="protein sequence ID" value="GAA4679814.1"/>
    <property type="molecule type" value="Genomic_DNA"/>
</dbReference>
<evidence type="ECO:0000256" key="2">
    <source>
        <dbReference type="ARBA" id="ARBA00023125"/>
    </source>
</evidence>
<dbReference type="InterPro" id="IPR010982">
    <property type="entry name" value="Lambda_DNA-bd_dom_sf"/>
</dbReference>
<dbReference type="InterPro" id="IPR046335">
    <property type="entry name" value="LacI/GalR-like_sensor"/>
</dbReference>
<feature type="domain" description="HTH lacI-type" evidence="4">
    <location>
        <begin position="10"/>
        <end position="67"/>
    </location>
</feature>
<dbReference type="PROSITE" id="PS00356">
    <property type="entry name" value="HTH_LACI_1"/>
    <property type="match status" value="1"/>
</dbReference>
<organism evidence="5 6">
    <name type="scientific">Nocardioides nanhaiensis</name>
    <dbReference type="NCBI Taxonomy" id="1476871"/>
    <lineage>
        <taxon>Bacteria</taxon>
        <taxon>Bacillati</taxon>
        <taxon>Actinomycetota</taxon>
        <taxon>Actinomycetes</taxon>
        <taxon>Propionibacteriales</taxon>
        <taxon>Nocardioidaceae</taxon>
        <taxon>Nocardioides</taxon>
    </lineage>
</organism>
<evidence type="ECO:0000256" key="3">
    <source>
        <dbReference type="ARBA" id="ARBA00023163"/>
    </source>
</evidence>
<dbReference type="InterPro" id="IPR028082">
    <property type="entry name" value="Peripla_BP_I"/>
</dbReference>
<sequence length="344" mass="35504">MPGARPRGRVTLAEVASRAGVSRTTASYVLNGRTAQMRISPAVEQRVRSVAESAGYRPDLAAASLRTRRSRTIGVISDHVAGGMFSSRLLVGAGRAAREQGHVLLIGESGGEPATAAAIITEMVDRRVDGVLLVTAATSQVRLPEGLGPLPVVTVNCTDPDASSTSVLPDERAGGRAAAQVLLEAGHRGIVVAGEDAAPEVLAGRLRLAGIAEALSAAGLPPAERIACGWTVEGAYAGLAPWLHGGARPRALVCLTDRVAMGAYQALAELGLRVPEDVSVVSFDGSEIAQWLRPSVTSVAIPFDEMGARGVRALLDGEQAQVLLPMPVVDGGSVAAPGVRQEHH</sequence>
<dbReference type="CDD" id="cd06288">
    <property type="entry name" value="PBP1_sucrose_transcription_regulator"/>
    <property type="match status" value="1"/>
</dbReference>
<keyword evidence="6" id="KW-1185">Reference proteome</keyword>
<name>A0ABP8W595_9ACTN</name>
<dbReference type="SMART" id="SM00354">
    <property type="entry name" value="HTH_LACI"/>
    <property type="match status" value="1"/>
</dbReference>
<accession>A0ABP8W595</accession>
<gene>
    <name evidence="5" type="ORF">GCM10023226_16260</name>
</gene>
<keyword evidence="3" id="KW-0804">Transcription</keyword>
<keyword evidence="2 5" id="KW-0238">DNA-binding</keyword>
<reference evidence="6" key="1">
    <citation type="journal article" date="2019" name="Int. J. Syst. Evol. Microbiol.">
        <title>The Global Catalogue of Microorganisms (GCM) 10K type strain sequencing project: providing services to taxonomists for standard genome sequencing and annotation.</title>
        <authorList>
            <consortium name="The Broad Institute Genomics Platform"/>
            <consortium name="The Broad Institute Genome Sequencing Center for Infectious Disease"/>
            <person name="Wu L."/>
            <person name="Ma J."/>
        </authorList>
    </citation>
    <scope>NUCLEOTIDE SEQUENCE [LARGE SCALE GENOMIC DNA]</scope>
    <source>
        <strain evidence="6">JCM 18127</strain>
    </source>
</reference>
<dbReference type="InterPro" id="IPR000843">
    <property type="entry name" value="HTH_LacI"/>
</dbReference>
<dbReference type="Gene3D" id="3.40.50.2300">
    <property type="match status" value="2"/>
</dbReference>
<dbReference type="Pfam" id="PF00356">
    <property type="entry name" value="LacI"/>
    <property type="match status" value="1"/>
</dbReference>
<dbReference type="SUPFAM" id="SSF47413">
    <property type="entry name" value="lambda repressor-like DNA-binding domains"/>
    <property type="match status" value="1"/>
</dbReference>
<dbReference type="SUPFAM" id="SSF53822">
    <property type="entry name" value="Periplasmic binding protein-like I"/>
    <property type="match status" value="1"/>
</dbReference>
<evidence type="ECO:0000313" key="5">
    <source>
        <dbReference type="EMBL" id="GAA4679814.1"/>
    </source>
</evidence>
<dbReference type="PROSITE" id="PS50932">
    <property type="entry name" value="HTH_LACI_2"/>
    <property type="match status" value="1"/>
</dbReference>
<evidence type="ECO:0000256" key="1">
    <source>
        <dbReference type="ARBA" id="ARBA00023015"/>
    </source>
</evidence>
<protein>
    <submittedName>
        <fullName evidence="5">LacI family DNA-binding transcriptional regulator</fullName>
    </submittedName>
</protein>
<dbReference type="Pfam" id="PF13377">
    <property type="entry name" value="Peripla_BP_3"/>
    <property type="match status" value="1"/>
</dbReference>
<evidence type="ECO:0000313" key="6">
    <source>
        <dbReference type="Proteomes" id="UP001500621"/>
    </source>
</evidence>
<dbReference type="Gene3D" id="1.10.260.40">
    <property type="entry name" value="lambda repressor-like DNA-binding domains"/>
    <property type="match status" value="1"/>
</dbReference>
<dbReference type="PANTHER" id="PTHR30146">
    <property type="entry name" value="LACI-RELATED TRANSCRIPTIONAL REPRESSOR"/>
    <property type="match status" value="1"/>
</dbReference>
<evidence type="ECO:0000259" key="4">
    <source>
        <dbReference type="PROSITE" id="PS50932"/>
    </source>
</evidence>
<dbReference type="PANTHER" id="PTHR30146:SF109">
    <property type="entry name" value="HTH-TYPE TRANSCRIPTIONAL REGULATOR GALS"/>
    <property type="match status" value="1"/>
</dbReference>